<dbReference type="RefSeq" id="WP_127789621.1">
    <property type="nucleotide sequence ID" value="NZ_SACL01000010.1"/>
</dbReference>
<dbReference type="OrthoDB" id="9805228at2"/>
<reference evidence="3 4" key="1">
    <citation type="submission" date="2019-01" db="EMBL/GenBank/DDBJ databases">
        <authorList>
            <person name="Chen W.-M."/>
        </authorList>
    </citation>
    <scope>NUCLEOTIDE SEQUENCE [LARGE SCALE GENOMIC DNA]</scope>
    <source>
        <strain evidence="3 4">CCP-6</strain>
    </source>
</reference>
<proteinExistence type="inferred from homology"/>
<keyword evidence="4" id="KW-1185">Reference proteome</keyword>
<sequence>MNDTFRLERLFSTVPVRVWRAWTNADELRHWWAPSGLHLAHCEIEAKEGGLFHFGLAPVGSAEVALWGRWRFEKIDMPRRMDFIGAFSDPAGAIERNPMNENWPLEIESFIELTEQPDGTQVVMECTPVNATALERGIFAQSLPMMQMGWNSTFAKLATFLEENP</sequence>
<evidence type="ECO:0000313" key="3">
    <source>
        <dbReference type="EMBL" id="RVT91518.1"/>
    </source>
</evidence>
<dbReference type="EMBL" id="SACL01000010">
    <property type="protein sequence ID" value="RVT91518.1"/>
    <property type="molecule type" value="Genomic_DNA"/>
</dbReference>
<dbReference type="Pfam" id="PF08327">
    <property type="entry name" value="AHSA1"/>
    <property type="match status" value="1"/>
</dbReference>
<evidence type="ECO:0000259" key="2">
    <source>
        <dbReference type="Pfam" id="PF08327"/>
    </source>
</evidence>
<dbReference type="Gene3D" id="3.30.530.20">
    <property type="match status" value="1"/>
</dbReference>
<name>A0A437M1F9_9PROT</name>
<gene>
    <name evidence="3" type="ORF">EOD42_21340</name>
</gene>
<evidence type="ECO:0000313" key="4">
    <source>
        <dbReference type="Proteomes" id="UP000282957"/>
    </source>
</evidence>
<dbReference type="InterPro" id="IPR023393">
    <property type="entry name" value="START-like_dom_sf"/>
</dbReference>
<accession>A0A437M1F9</accession>
<dbReference type="AlphaFoldDB" id="A0A437M1F9"/>
<comment type="similarity">
    <text evidence="1">Belongs to the AHA1 family.</text>
</comment>
<dbReference type="InterPro" id="IPR013538">
    <property type="entry name" value="ASHA1/2-like_C"/>
</dbReference>
<feature type="domain" description="Activator of Hsp90 ATPase homologue 1/2-like C-terminal" evidence="2">
    <location>
        <begin position="15"/>
        <end position="162"/>
    </location>
</feature>
<protein>
    <submittedName>
        <fullName evidence="3">SRPBCC domain-containing protein</fullName>
    </submittedName>
</protein>
<comment type="caution">
    <text evidence="3">The sequence shown here is derived from an EMBL/GenBank/DDBJ whole genome shotgun (WGS) entry which is preliminary data.</text>
</comment>
<organism evidence="3 4">
    <name type="scientific">Rhodovarius crocodyli</name>
    <dbReference type="NCBI Taxonomy" id="1979269"/>
    <lineage>
        <taxon>Bacteria</taxon>
        <taxon>Pseudomonadati</taxon>
        <taxon>Pseudomonadota</taxon>
        <taxon>Alphaproteobacteria</taxon>
        <taxon>Acetobacterales</taxon>
        <taxon>Roseomonadaceae</taxon>
        <taxon>Rhodovarius</taxon>
    </lineage>
</organism>
<dbReference type="SUPFAM" id="SSF55961">
    <property type="entry name" value="Bet v1-like"/>
    <property type="match status" value="1"/>
</dbReference>
<dbReference type="CDD" id="cd07814">
    <property type="entry name" value="SRPBCC_CalC_Aha1-like"/>
    <property type="match status" value="1"/>
</dbReference>
<dbReference type="Proteomes" id="UP000282957">
    <property type="component" value="Unassembled WGS sequence"/>
</dbReference>
<evidence type="ECO:0000256" key="1">
    <source>
        <dbReference type="ARBA" id="ARBA00006817"/>
    </source>
</evidence>